<protein>
    <submittedName>
        <fullName evidence="4">SGNH/GDSL hydrolase family protein</fullName>
    </submittedName>
</protein>
<keyword evidence="4" id="KW-0378">Hydrolase</keyword>
<dbReference type="Pfam" id="PF13472">
    <property type="entry name" value="Lipase_GDSL_2"/>
    <property type="match status" value="1"/>
</dbReference>
<keyword evidence="2" id="KW-0472">Membrane</keyword>
<evidence type="ECO:0000313" key="4">
    <source>
        <dbReference type="EMBL" id="TWP33462.1"/>
    </source>
</evidence>
<feature type="domain" description="SGNH hydrolase-type esterase" evidence="3">
    <location>
        <begin position="73"/>
        <end position="252"/>
    </location>
</feature>
<dbReference type="InterPro" id="IPR036514">
    <property type="entry name" value="SGNH_hydro_sf"/>
</dbReference>
<feature type="compositionally biased region" description="Pro residues" evidence="1">
    <location>
        <begin position="340"/>
        <end position="350"/>
    </location>
</feature>
<proteinExistence type="predicted"/>
<reference evidence="4 5" key="2">
    <citation type="submission" date="2019-08" db="EMBL/GenBank/DDBJ databases">
        <title>Jejuicoccus antrihumi gen. nov., sp. nov., a new member of the family Dermacoccaceae isolated from a cave.</title>
        <authorList>
            <person name="Schumann P."/>
            <person name="Kim I.S."/>
        </authorList>
    </citation>
    <scope>NUCLEOTIDE SEQUENCE [LARGE SCALE GENOMIC DNA]</scope>
    <source>
        <strain evidence="4 5">C5-26</strain>
    </source>
</reference>
<dbReference type="OrthoDB" id="9804395at2"/>
<dbReference type="Gene3D" id="3.40.50.1110">
    <property type="entry name" value="SGNH hydrolase"/>
    <property type="match status" value="1"/>
</dbReference>
<dbReference type="CDD" id="cd01836">
    <property type="entry name" value="FeeA_FeeB_like"/>
    <property type="match status" value="1"/>
</dbReference>
<dbReference type="Proteomes" id="UP000320244">
    <property type="component" value="Unassembled WGS sequence"/>
</dbReference>
<dbReference type="InterPro" id="IPR013830">
    <property type="entry name" value="SGNH_hydro"/>
</dbReference>
<organism evidence="4 5">
    <name type="scientific">Leekyejoonella antrihumi</name>
    <dbReference type="NCBI Taxonomy" id="1660198"/>
    <lineage>
        <taxon>Bacteria</taxon>
        <taxon>Bacillati</taxon>
        <taxon>Actinomycetota</taxon>
        <taxon>Actinomycetes</taxon>
        <taxon>Micrococcales</taxon>
        <taxon>Dermacoccaceae</taxon>
        <taxon>Leekyejoonella</taxon>
    </lineage>
</organism>
<reference evidence="4 5" key="1">
    <citation type="submission" date="2019-05" db="EMBL/GenBank/DDBJ databases">
        <authorList>
            <person name="Lee S.D."/>
        </authorList>
    </citation>
    <scope>NUCLEOTIDE SEQUENCE [LARGE SCALE GENOMIC DNA]</scope>
    <source>
        <strain evidence="4 5">C5-26</strain>
    </source>
</reference>
<keyword evidence="2" id="KW-1133">Transmembrane helix</keyword>
<name>A0A563DU64_9MICO</name>
<accession>A0A563DU64</accession>
<evidence type="ECO:0000259" key="3">
    <source>
        <dbReference type="Pfam" id="PF13472"/>
    </source>
</evidence>
<dbReference type="PANTHER" id="PTHR30383:SF5">
    <property type="entry name" value="SGNH HYDROLASE-TYPE ESTERASE DOMAIN-CONTAINING PROTEIN"/>
    <property type="match status" value="1"/>
</dbReference>
<feature type="transmembrane region" description="Helical" evidence="2">
    <location>
        <begin position="12"/>
        <end position="36"/>
    </location>
</feature>
<sequence length="350" mass="36168">MGRARRARKIAARAAFGGGLGAAGLAVGGLGTWGLLRGEAAVARRLVGNPFDGEPDDDGVYGAGPGESLQMLVVGDSTAKGLGVDDPRQTVGAIIATAVAALAGRSVQLTNLAVVGAASADLGQQVEHALERVPHPDITVIMVGANDITQRVSRTEAVRHLSAAVFTLREAGSPVVVGTCPDLGVIEPVPQPLRLLARRWSRDLAAAQTVAVIEQGGRTVSLGDLLGPEFQETPKVMFSADRFHPSAAGYARAASALLPSVLDALGHSSADTGRAPDLRRGEGIGPVSVAATRAVRDPGTEVSGTAYDGDEHGRQGRWAILLRRHRTPIPRQGASDEVEQPPPAVDEPLP</sequence>
<dbReference type="AlphaFoldDB" id="A0A563DU64"/>
<dbReference type="SUPFAM" id="SSF52266">
    <property type="entry name" value="SGNH hydrolase"/>
    <property type="match status" value="1"/>
</dbReference>
<evidence type="ECO:0000256" key="1">
    <source>
        <dbReference type="SAM" id="MobiDB-lite"/>
    </source>
</evidence>
<dbReference type="PANTHER" id="PTHR30383">
    <property type="entry name" value="THIOESTERASE 1/PROTEASE 1/LYSOPHOSPHOLIPASE L1"/>
    <property type="match status" value="1"/>
</dbReference>
<keyword evidence="2" id="KW-0812">Transmembrane</keyword>
<dbReference type="EMBL" id="VCQV01000041">
    <property type="protein sequence ID" value="TWP33462.1"/>
    <property type="molecule type" value="Genomic_DNA"/>
</dbReference>
<keyword evidence="5" id="KW-1185">Reference proteome</keyword>
<evidence type="ECO:0000256" key="2">
    <source>
        <dbReference type="SAM" id="Phobius"/>
    </source>
</evidence>
<gene>
    <name evidence="4" type="ORF">FGL98_21110</name>
</gene>
<dbReference type="RefSeq" id="WP_146320226.1">
    <property type="nucleotide sequence ID" value="NZ_VCQV01000041.1"/>
</dbReference>
<dbReference type="GO" id="GO:0004622">
    <property type="term" value="F:phosphatidylcholine lysophospholipase activity"/>
    <property type="evidence" value="ECO:0007669"/>
    <property type="project" value="TreeGrafter"/>
</dbReference>
<feature type="region of interest" description="Disordered" evidence="1">
    <location>
        <begin position="294"/>
        <end position="350"/>
    </location>
</feature>
<evidence type="ECO:0000313" key="5">
    <source>
        <dbReference type="Proteomes" id="UP000320244"/>
    </source>
</evidence>
<dbReference type="InterPro" id="IPR051532">
    <property type="entry name" value="Ester_Hydrolysis_Enzymes"/>
</dbReference>
<comment type="caution">
    <text evidence="4">The sequence shown here is derived from an EMBL/GenBank/DDBJ whole genome shotgun (WGS) entry which is preliminary data.</text>
</comment>